<name>A0A3S2WMZ0_9BURK</name>
<dbReference type="Pfam" id="PF00990">
    <property type="entry name" value="GGDEF"/>
    <property type="match status" value="1"/>
</dbReference>
<dbReference type="GO" id="GO:0005886">
    <property type="term" value="C:plasma membrane"/>
    <property type="evidence" value="ECO:0007669"/>
    <property type="project" value="TreeGrafter"/>
</dbReference>
<dbReference type="SMART" id="SM00267">
    <property type="entry name" value="GGDEF"/>
    <property type="match status" value="1"/>
</dbReference>
<dbReference type="InterPro" id="IPR029787">
    <property type="entry name" value="Nucleotide_cyclase"/>
</dbReference>
<sequence length="599" mass="64547">MSTARDTPALRLAHRAWRRLHLHADEARQLAGRAAQRAKADGDALGAARAELVSAFHQLYFGQPEIAAGRLAAVARELDALGDRAGDILAHVGRARALWRGGQAQAALDLLMPLRDEGLHLLGPSQRAVLLNAIAGCHSAQGRSAEAFAYMFQALRDAGPKRGDGFDAVLHCNLSHELVQLGDADEALLAIERGLARCDGLTNPRLRGVLLINRVIALTELGRAAEALPDVREICATPTDASGRGQVALHYETLALAVLHAGEAEWGADLLERAAPLVRLSDERVEWALAQAKLAQLRGALPNALAALEAVRPLLNAEGDAATSLRVRCAHALLEAELHEALGQAPTALQALRRWQDWQQQRLRQASVARYQSAALQTELLDLQHRLDLNEAQRRATEREREQLARANAALQRKIEEVEALQAALRDQALRDALTGLANRRHLNDSLPATVALAIREAAPLSVVVIDLDHFKQVNDQFGHPAGDQLLAAFGALLRAHLRRSDQAFRYGGEEFCLLLPHTRARDAQATVQGLLAAWRAQRFVLDGEVELQGQSFSAGVADTEAAPPVAGALLRAADQLALAAKRAGRACVLVYDAVAPGA</sequence>
<keyword evidence="3" id="KW-0175">Coiled coil</keyword>
<dbReference type="PROSITE" id="PS50887">
    <property type="entry name" value="GGDEF"/>
    <property type="match status" value="1"/>
</dbReference>
<feature type="domain" description="GGDEF" evidence="4">
    <location>
        <begin position="459"/>
        <end position="594"/>
    </location>
</feature>
<dbReference type="InterPro" id="IPR043128">
    <property type="entry name" value="Rev_trsase/Diguanyl_cyclase"/>
</dbReference>
<keyword evidence="6" id="KW-1185">Reference proteome</keyword>
<dbReference type="Proteomes" id="UP000288587">
    <property type="component" value="Unassembled WGS sequence"/>
</dbReference>
<evidence type="ECO:0000313" key="6">
    <source>
        <dbReference type="Proteomes" id="UP000288587"/>
    </source>
</evidence>
<dbReference type="GO" id="GO:1902201">
    <property type="term" value="P:negative regulation of bacterial-type flagellum-dependent cell motility"/>
    <property type="evidence" value="ECO:0007669"/>
    <property type="project" value="TreeGrafter"/>
</dbReference>
<dbReference type="EC" id="2.7.7.65" evidence="1"/>
<evidence type="ECO:0000256" key="2">
    <source>
        <dbReference type="ARBA" id="ARBA00034247"/>
    </source>
</evidence>
<dbReference type="Gene3D" id="3.30.70.270">
    <property type="match status" value="1"/>
</dbReference>
<dbReference type="GO" id="GO:0052621">
    <property type="term" value="F:diguanylate cyclase activity"/>
    <property type="evidence" value="ECO:0007669"/>
    <property type="project" value="UniProtKB-EC"/>
</dbReference>
<evidence type="ECO:0000256" key="1">
    <source>
        <dbReference type="ARBA" id="ARBA00012528"/>
    </source>
</evidence>
<dbReference type="GO" id="GO:0043709">
    <property type="term" value="P:cell adhesion involved in single-species biofilm formation"/>
    <property type="evidence" value="ECO:0007669"/>
    <property type="project" value="TreeGrafter"/>
</dbReference>
<reference evidence="5 6" key="1">
    <citation type="submission" date="2019-01" db="EMBL/GenBank/DDBJ databases">
        <authorList>
            <person name="Chen W.-M."/>
        </authorList>
    </citation>
    <scope>NUCLEOTIDE SEQUENCE [LARGE SCALE GENOMIC DNA]</scope>
    <source>
        <strain evidence="5 6">CCP-18</strain>
    </source>
</reference>
<evidence type="ECO:0000256" key="3">
    <source>
        <dbReference type="SAM" id="Coils"/>
    </source>
</evidence>
<dbReference type="CDD" id="cd01949">
    <property type="entry name" value="GGDEF"/>
    <property type="match status" value="1"/>
</dbReference>
<dbReference type="SUPFAM" id="SSF48452">
    <property type="entry name" value="TPR-like"/>
    <property type="match status" value="1"/>
</dbReference>
<evidence type="ECO:0000313" key="5">
    <source>
        <dbReference type="EMBL" id="RVT83644.1"/>
    </source>
</evidence>
<dbReference type="InterPro" id="IPR050469">
    <property type="entry name" value="Diguanylate_Cyclase"/>
</dbReference>
<feature type="coiled-coil region" evidence="3">
    <location>
        <begin position="380"/>
        <end position="431"/>
    </location>
</feature>
<dbReference type="RefSeq" id="WP_127683608.1">
    <property type="nucleotide sequence ID" value="NZ_SACM01000004.1"/>
</dbReference>
<comment type="caution">
    <text evidence="5">The sequence shown here is derived from an EMBL/GenBank/DDBJ whole genome shotgun (WGS) entry which is preliminary data.</text>
</comment>
<protein>
    <recommendedName>
        <fullName evidence="1">diguanylate cyclase</fullName>
        <ecNumber evidence="1">2.7.7.65</ecNumber>
    </recommendedName>
</protein>
<evidence type="ECO:0000259" key="4">
    <source>
        <dbReference type="PROSITE" id="PS50887"/>
    </source>
</evidence>
<accession>A0A3S2WMZ0</accession>
<dbReference type="SUPFAM" id="SSF55073">
    <property type="entry name" value="Nucleotide cyclase"/>
    <property type="match status" value="1"/>
</dbReference>
<dbReference type="PANTHER" id="PTHR45138:SF9">
    <property type="entry name" value="DIGUANYLATE CYCLASE DGCM-RELATED"/>
    <property type="match status" value="1"/>
</dbReference>
<dbReference type="NCBIfam" id="TIGR00254">
    <property type="entry name" value="GGDEF"/>
    <property type="match status" value="1"/>
</dbReference>
<proteinExistence type="predicted"/>
<dbReference type="AlphaFoldDB" id="A0A3S2WMZ0"/>
<dbReference type="FunFam" id="3.30.70.270:FF:000001">
    <property type="entry name" value="Diguanylate cyclase domain protein"/>
    <property type="match status" value="1"/>
</dbReference>
<organism evidence="5 6">
    <name type="scientific">Inhella crocodyli</name>
    <dbReference type="NCBI Taxonomy" id="2499851"/>
    <lineage>
        <taxon>Bacteria</taxon>
        <taxon>Pseudomonadati</taxon>
        <taxon>Pseudomonadota</taxon>
        <taxon>Betaproteobacteria</taxon>
        <taxon>Burkholderiales</taxon>
        <taxon>Sphaerotilaceae</taxon>
        <taxon>Inhella</taxon>
    </lineage>
</organism>
<dbReference type="PANTHER" id="PTHR45138">
    <property type="entry name" value="REGULATORY COMPONENTS OF SENSORY TRANSDUCTION SYSTEM"/>
    <property type="match status" value="1"/>
</dbReference>
<gene>
    <name evidence="5" type="ORF">EOD73_13775</name>
</gene>
<dbReference type="InterPro" id="IPR000160">
    <property type="entry name" value="GGDEF_dom"/>
</dbReference>
<dbReference type="InterPro" id="IPR011990">
    <property type="entry name" value="TPR-like_helical_dom_sf"/>
</dbReference>
<dbReference type="OrthoDB" id="23692at2"/>
<dbReference type="EMBL" id="SACM01000004">
    <property type="protein sequence ID" value="RVT83644.1"/>
    <property type="molecule type" value="Genomic_DNA"/>
</dbReference>
<dbReference type="Gene3D" id="1.25.40.10">
    <property type="entry name" value="Tetratricopeptide repeat domain"/>
    <property type="match status" value="1"/>
</dbReference>
<comment type="catalytic activity">
    <reaction evidence="2">
        <text>2 GTP = 3',3'-c-di-GMP + 2 diphosphate</text>
        <dbReference type="Rhea" id="RHEA:24898"/>
        <dbReference type="ChEBI" id="CHEBI:33019"/>
        <dbReference type="ChEBI" id="CHEBI:37565"/>
        <dbReference type="ChEBI" id="CHEBI:58805"/>
        <dbReference type="EC" id="2.7.7.65"/>
    </reaction>
</comment>